<evidence type="ECO:0000256" key="1">
    <source>
        <dbReference type="SAM" id="MobiDB-lite"/>
    </source>
</evidence>
<dbReference type="InParanoid" id="A0A165E0R0"/>
<sequence>CGALGLSDPQSRASRSKRPRHGAQPGRILASVAGLSGRTRTASHPSARNTGSEPRVLSATYSVAVSRDLHLVADMQFALPLTHNSSMRESREENT</sequence>
<dbReference type="Proteomes" id="UP000077266">
    <property type="component" value="Unassembled WGS sequence"/>
</dbReference>
<gene>
    <name evidence="2" type="ORF">EXIGLDRAFT_725485</name>
</gene>
<feature type="region of interest" description="Disordered" evidence="1">
    <location>
        <begin position="1"/>
        <end position="56"/>
    </location>
</feature>
<name>A0A165E0R0_EXIGL</name>
<keyword evidence="3" id="KW-1185">Reference proteome</keyword>
<protein>
    <submittedName>
        <fullName evidence="2">Uncharacterized protein</fullName>
    </submittedName>
</protein>
<feature type="compositionally biased region" description="Polar residues" evidence="1">
    <location>
        <begin position="38"/>
        <end position="52"/>
    </location>
</feature>
<feature type="non-terminal residue" evidence="2">
    <location>
        <position position="95"/>
    </location>
</feature>
<accession>A0A165E0R0</accession>
<dbReference type="EMBL" id="KV426175">
    <property type="protein sequence ID" value="KZV85816.1"/>
    <property type="molecule type" value="Genomic_DNA"/>
</dbReference>
<dbReference type="AlphaFoldDB" id="A0A165E0R0"/>
<reference evidence="2 3" key="1">
    <citation type="journal article" date="2016" name="Mol. Biol. Evol.">
        <title>Comparative Genomics of Early-Diverging Mushroom-Forming Fungi Provides Insights into the Origins of Lignocellulose Decay Capabilities.</title>
        <authorList>
            <person name="Nagy L.G."/>
            <person name="Riley R."/>
            <person name="Tritt A."/>
            <person name="Adam C."/>
            <person name="Daum C."/>
            <person name="Floudas D."/>
            <person name="Sun H."/>
            <person name="Yadav J.S."/>
            <person name="Pangilinan J."/>
            <person name="Larsson K.H."/>
            <person name="Matsuura K."/>
            <person name="Barry K."/>
            <person name="Labutti K."/>
            <person name="Kuo R."/>
            <person name="Ohm R.A."/>
            <person name="Bhattacharya S.S."/>
            <person name="Shirouzu T."/>
            <person name="Yoshinaga Y."/>
            <person name="Martin F.M."/>
            <person name="Grigoriev I.V."/>
            <person name="Hibbett D.S."/>
        </authorList>
    </citation>
    <scope>NUCLEOTIDE SEQUENCE [LARGE SCALE GENOMIC DNA]</scope>
    <source>
        <strain evidence="2 3">HHB12029</strain>
    </source>
</reference>
<evidence type="ECO:0000313" key="2">
    <source>
        <dbReference type="EMBL" id="KZV85816.1"/>
    </source>
</evidence>
<evidence type="ECO:0000313" key="3">
    <source>
        <dbReference type="Proteomes" id="UP000077266"/>
    </source>
</evidence>
<organism evidence="2 3">
    <name type="scientific">Exidia glandulosa HHB12029</name>
    <dbReference type="NCBI Taxonomy" id="1314781"/>
    <lineage>
        <taxon>Eukaryota</taxon>
        <taxon>Fungi</taxon>
        <taxon>Dikarya</taxon>
        <taxon>Basidiomycota</taxon>
        <taxon>Agaricomycotina</taxon>
        <taxon>Agaricomycetes</taxon>
        <taxon>Auriculariales</taxon>
        <taxon>Exidiaceae</taxon>
        <taxon>Exidia</taxon>
    </lineage>
</organism>
<feature type="non-terminal residue" evidence="2">
    <location>
        <position position="1"/>
    </location>
</feature>
<proteinExistence type="predicted"/>